<keyword evidence="5" id="KW-0067">ATP-binding</keyword>
<evidence type="ECO:0000256" key="7">
    <source>
        <dbReference type="ARBA" id="ARBA00023306"/>
    </source>
</evidence>
<dbReference type="Pfam" id="PF00004">
    <property type="entry name" value="AAA"/>
    <property type="match status" value="1"/>
</dbReference>
<dbReference type="OMA" id="CISKRRE"/>
<dbReference type="GO" id="GO:0003689">
    <property type="term" value="F:DNA clamp loader activity"/>
    <property type="evidence" value="ECO:0007669"/>
    <property type="project" value="TreeGrafter"/>
</dbReference>
<feature type="compositionally biased region" description="Basic and acidic residues" evidence="8">
    <location>
        <begin position="104"/>
        <end position="127"/>
    </location>
</feature>
<keyword evidence="3" id="KW-0547">Nucleotide-binding</keyword>
<dbReference type="InterPro" id="IPR027417">
    <property type="entry name" value="P-loop_NTPase"/>
</dbReference>
<dbReference type="SMART" id="SM00382">
    <property type="entry name" value="AAA"/>
    <property type="match status" value="1"/>
</dbReference>
<dbReference type="InterPro" id="IPR004582">
    <property type="entry name" value="Checkpoint_prot_Rad17_Rad24"/>
</dbReference>
<comment type="subcellular location">
    <subcellularLocation>
        <location evidence="1">Nucleus</location>
    </subcellularLocation>
</comment>
<dbReference type="Proteomes" id="UP000243459">
    <property type="component" value="Chromosome 3"/>
</dbReference>
<feature type="compositionally biased region" description="Basic residues" evidence="8">
    <location>
        <begin position="195"/>
        <end position="209"/>
    </location>
</feature>
<feature type="compositionally biased region" description="Basic and acidic residues" evidence="8">
    <location>
        <begin position="38"/>
        <end position="66"/>
    </location>
</feature>
<dbReference type="Gramene" id="ONK75220">
    <property type="protein sequence ID" value="ONK75220"/>
    <property type="gene ID" value="A4U43_C03F14610"/>
</dbReference>
<dbReference type="SUPFAM" id="SSF52540">
    <property type="entry name" value="P-loop containing nucleoside triphosphate hydrolases"/>
    <property type="match status" value="1"/>
</dbReference>
<keyword evidence="11" id="KW-1185">Reference proteome</keyword>
<dbReference type="PANTHER" id="PTHR12172:SF1">
    <property type="entry name" value="P-LOOP CONTAINING NUCLEOSIDE TRIPHOSPHATE HYDROLASES SUPERFAMILY PROTEIN"/>
    <property type="match status" value="1"/>
</dbReference>
<dbReference type="GO" id="GO:0016887">
    <property type="term" value="F:ATP hydrolysis activity"/>
    <property type="evidence" value="ECO:0007669"/>
    <property type="project" value="InterPro"/>
</dbReference>
<dbReference type="GO" id="GO:0000077">
    <property type="term" value="P:DNA damage checkpoint signaling"/>
    <property type="evidence" value="ECO:0007669"/>
    <property type="project" value="TreeGrafter"/>
</dbReference>
<gene>
    <name evidence="10" type="ORF">A4U43_C03F14610</name>
</gene>
<dbReference type="GO" id="GO:0033314">
    <property type="term" value="P:mitotic DNA replication checkpoint signaling"/>
    <property type="evidence" value="ECO:0007669"/>
    <property type="project" value="TreeGrafter"/>
</dbReference>
<evidence type="ECO:0000313" key="11">
    <source>
        <dbReference type="Proteomes" id="UP000243459"/>
    </source>
</evidence>
<dbReference type="InterPro" id="IPR003959">
    <property type="entry name" value="ATPase_AAA_core"/>
</dbReference>
<dbReference type="Gene3D" id="3.40.50.300">
    <property type="entry name" value="P-loop containing nucleotide triphosphate hydrolases"/>
    <property type="match status" value="1"/>
</dbReference>
<accession>A0A5P1FF89</accession>
<dbReference type="PANTHER" id="PTHR12172">
    <property type="entry name" value="CELL CYCLE CHECKPOINT PROTEIN RAD17"/>
    <property type="match status" value="1"/>
</dbReference>
<evidence type="ECO:0000256" key="2">
    <source>
        <dbReference type="ARBA" id="ARBA00006168"/>
    </source>
</evidence>
<evidence type="ECO:0000256" key="3">
    <source>
        <dbReference type="ARBA" id="ARBA00022741"/>
    </source>
</evidence>
<evidence type="ECO:0000256" key="5">
    <source>
        <dbReference type="ARBA" id="ARBA00022840"/>
    </source>
</evidence>
<proteinExistence type="inferred from homology"/>
<dbReference type="EMBL" id="CM007383">
    <property type="protein sequence ID" value="ONK75220.1"/>
    <property type="molecule type" value="Genomic_DNA"/>
</dbReference>
<name>A0A5P1FF89_ASPOF</name>
<evidence type="ECO:0000256" key="8">
    <source>
        <dbReference type="SAM" id="MobiDB-lite"/>
    </source>
</evidence>
<evidence type="ECO:0000256" key="6">
    <source>
        <dbReference type="ARBA" id="ARBA00023242"/>
    </source>
</evidence>
<protein>
    <recommendedName>
        <fullName evidence="9">AAA+ ATPase domain-containing protein</fullName>
    </recommendedName>
</protein>
<reference evidence="11" key="1">
    <citation type="journal article" date="2017" name="Nat. Commun.">
        <title>The asparagus genome sheds light on the origin and evolution of a young Y chromosome.</title>
        <authorList>
            <person name="Harkess A."/>
            <person name="Zhou J."/>
            <person name="Xu C."/>
            <person name="Bowers J.E."/>
            <person name="Van der Hulst R."/>
            <person name="Ayyampalayam S."/>
            <person name="Mercati F."/>
            <person name="Riccardi P."/>
            <person name="McKain M.R."/>
            <person name="Kakrana A."/>
            <person name="Tang H."/>
            <person name="Ray J."/>
            <person name="Groenendijk J."/>
            <person name="Arikit S."/>
            <person name="Mathioni S.M."/>
            <person name="Nakano M."/>
            <person name="Shan H."/>
            <person name="Telgmann-Rauber A."/>
            <person name="Kanno A."/>
            <person name="Yue Z."/>
            <person name="Chen H."/>
            <person name="Li W."/>
            <person name="Chen Y."/>
            <person name="Xu X."/>
            <person name="Zhang Y."/>
            <person name="Luo S."/>
            <person name="Chen H."/>
            <person name="Gao J."/>
            <person name="Mao Z."/>
            <person name="Pires J.C."/>
            <person name="Luo M."/>
            <person name="Kudrna D."/>
            <person name="Wing R.A."/>
            <person name="Meyers B.C."/>
            <person name="Yi K."/>
            <person name="Kong H."/>
            <person name="Lavrijsen P."/>
            <person name="Sunseri F."/>
            <person name="Falavigna A."/>
            <person name="Ye Y."/>
            <person name="Leebens-Mack J.H."/>
            <person name="Chen G."/>
        </authorList>
    </citation>
    <scope>NUCLEOTIDE SEQUENCE [LARGE SCALE GENOMIC DNA]</scope>
    <source>
        <strain evidence="11">cv. DH0086</strain>
    </source>
</reference>
<dbReference type="GO" id="GO:0006281">
    <property type="term" value="P:DNA repair"/>
    <property type="evidence" value="ECO:0007669"/>
    <property type="project" value="InterPro"/>
</dbReference>
<evidence type="ECO:0000256" key="4">
    <source>
        <dbReference type="ARBA" id="ARBA00022763"/>
    </source>
</evidence>
<comment type="similarity">
    <text evidence="2">Belongs to the rad17/RAD24 family.</text>
</comment>
<evidence type="ECO:0000313" key="10">
    <source>
        <dbReference type="EMBL" id="ONK75220.1"/>
    </source>
</evidence>
<keyword evidence="4" id="KW-0227">DNA damage</keyword>
<keyword evidence="7" id="KW-0131">Cell cycle</keyword>
<dbReference type="OrthoDB" id="9996895at2759"/>
<feature type="compositionally biased region" description="Polar residues" evidence="8">
    <location>
        <begin position="210"/>
        <end position="219"/>
    </location>
</feature>
<keyword evidence="6" id="KW-0539">Nucleus</keyword>
<organism evidence="10 11">
    <name type="scientific">Asparagus officinalis</name>
    <name type="common">Garden asparagus</name>
    <dbReference type="NCBI Taxonomy" id="4686"/>
    <lineage>
        <taxon>Eukaryota</taxon>
        <taxon>Viridiplantae</taxon>
        <taxon>Streptophyta</taxon>
        <taxon>Embryophyta</taxon>
        <taxon>Tracheophyta</taxon>
        <taxon>Spermatophyta</taxon>
        <taxon>Magnoliopsida</taxon>
        <taxon>Liliopsida</taxon>
        <taxon>Asparagales</taxon>
        <taxon>Asparagaceae</taxon>
        <taxon>Asparagoideae</taxon>
        <taxon>Asparagus</taxon>
    </lineage>
</organism>
<dbReference type="Gene3D" id="1.10.8.60">
    <property type="match status" value="1"/>
</dbReference>
<evidence type="ECO:0000256" key="1">
    <source>
        <dbReference type="ARBA" id="ARBA00004123"/>
    </source>
</evidence>
<evidence type="ECO:0000259" key="9">
    <source>
        <dbReference type="SMART" id="SM00382"/>
    </source>
</evidence>
<feature type="domain" description="AAA+ ATPase" evidence="9">
    <location>
        <begin position="536"/>
        <end position="703"/>
    </location>
</feature>
<dbReference type="GO" id="GO:0005634">
    <property type="term" value="C:nucleus"/>
    <property type="evidence" value="ECO:0007669"/>
    <property type="project" value="UniProtKB-SubCell"/>
</dbReference>
<sequence>MDLSKEEGVVVEIGNEISPPSAKPAKRCIQSKLSWHKPRAEKGKSLVIEEEKEEKEKCDEIEGDGKKKGKSRPRTPKRELQSSQLKLPWRGPPDDEANVIVTQEEIKESQESKDEEMKREEIEGDARKKGKSRARTPIKELKYSQSKLPWRNPPDDEEMVTVTQEEVNESQESKDERMNKGNKRKSLPRTPQKSPAKRKERRSSMRNKGSKNCYQLRNEQTGEDTPKTSPTSREIEQGGSSSKKSLNNKRYDAISDIDGPKLSVRRPLTDLWLEAKMSAEENLRLSAGKQTHPFFASRKTKRSHESHEKKVEMRCWSGLDGDYTVSCPPVHVFDTLEDNIASFDWKNWEFTETFLSDLSCYRAIEKASSVFDGSVKPLILDNNNHERMDLNLLPDQVHGRPLSTSSIKPTSIDWQRFNVQAPFSSEHTLSQENCSVDNLENKQQDKSLTERLTSYYQRISYWPECSLWTNKYQPENALEVCGNRESVRLLNEWLKSWNERVLQTSTKKNLLEHCDPEDSEDSMYEIESDMDDEAIHKNVLLITGPIGSGKSAAVYACAKEQGFEVIEVNTSDVRNGTHMKQVFGQAVDSHALNKWSAEDPNGPRNGSIEIVSGSSKQEATHAKISWNASEKIAISQTANKSLILFEDVDTVFDEDRGFIASVLQLVETAKRPIILTSNYRKPVLPQLLDRFVLDFNFPTSDELLSHLYMICASEKAHVSSDMLEYLVRCCLGDIRKTLMLLQFWCQGKGPQTERSARVSYSPMGFDINAAYSIVPRLVPWELPCKLSEKVGDEINKTAFMVEENLQRMEVVPQELTPMTPMKMIDLHLSSVSTPVKPRKRALFKRKSSFLDSADLLDHSDIEDFCDDSDSLENNAQRTVKHKRGIVLSSQSDDGSADECLQTQTVNDHQMLDKLKGPISQTSGMLDLNELPTDPICRYKRGDIVQQPLEIFETGSVSHICDTFKLQDVSYVPESSFIFGTETNGEEDFLAITSHNTCFNLTDSISPIHGPPGDANNLDRTTIEQRKCLEDNAGTAYDIDVESVNGNEEQEDNQNEDESISCRYHLMDECSRADFNMRLLPGISSPEVDLVQETWTKLRCNRDDLKLYVPVNRKDVLSVVNHVSRLADLISEADINFKSCYPLVNDIVEPTMWPCAEPDICSCYEDQMEMGSIYAQHGLCLYAKKFAELGFNLGHAITMDLAEEMLASSMNTVALGKLLSRGKVSCHHSDFEGSLHITKPTHSIPNGREVEAELYDAILSTVPARLSMVVKDTAFHEYVSFLSKLSRLESSRLSLSIEGRRRSRASRHYLSSGPYSLSDGHVQLLAHTGCFKS</sequence>
<feature type="region of interest" description="Disordered" evidence="8">
    <location>
        <begin position="1"/>
        <end position="247"/>
    </location>
</feature>
<dbReference type="InterPro" id="IPR003593">
    <property type="entry name" value="AAA+_ATPase"/>
</dbReference>
<dbReference type="GO" id="GO:0003682">
    <property type="term" value="F:chromatin binding"/>
    <property type="evidence" value="ECO:0007669"/>
    <property type="project" value="TreeGrafter"/>
</dbReference>
<dbReference type="GO" id="GO:0005524">
    <property type="term" value="F:ATP binding"/>
    <property type="evidence" value="ECO:0007669"/>
    <property type="project" value="UniProtKB-KW"/>
</dbReference>